<evidence type="ECO:0000313" key="9">
    <source>
        <dbReference type="Proteomes" id="UP000199585"/>
    </source>
</evidence>
<evidence type="ECO:0000256" key="6">
    <source>
        <dbReference type="SAM" id="Phobius"/>
    </source>
</evidence>
<dbReference type="GO" id="GO:0006882">
    <property type="term" value="P:intracellular zinc ion homeostasis"/>
    <property type="evidence" value="ECO:0007669"/>
    <property type="project" value="TreeGrafter"/>
</dbReference>
<evidence type="ECO:0000256" key="3">
    <source>
        <dbReference type="ARBA" id="ARBA00022692"/>
    </source>
</evidence>
<evidence type="ECO:0000313" key="8">
    <source>
        <dbReference type="EMBL" id="SEM66149.1"/>
    </source>
</evidence>
<dbReference type="InterPro" id="IPR050291">
    <property type="entry name" value="CDF_Transporter"/>
</dbReference>
<feature type="transmembrane region" description="Helical" evidence="6">
    <location>
        <begin position="187"/>
        <end position="210"/>
    </location>
</feature>
<feature type="transmembrane region" description="Helical" evidence="6">
    <location>
        <begin position="12"/>
        <end position="38"/>
    </location>
</feature>
<dbReference type="PANTHER" id="PTHR43840">
    <property type="entry name" value="MITOCHONDRIAL METAL TRANSPORTER 1-RELATED"/>
    <property type="match status" value="1"/>
</dbReference>
<evidence type="ECO:0000256" key="5">
    <source>
        <dbReference type="ARBA" id="ARBA00023136"/>
    </source>
</evidence>
<dbReference type="EMBL" id="FOCI01000003">
    <property type="protein sequence ID" value="SEM66149.1"/>
    <property type="molecule type" value="Genomic_DNA"/>
</dbReference>
<evidence type="ECO:0000256" key="4">
    <source>
        <dbReference type="ARBA" id="ARBA00022989"/>
    </source>
</evidence>
<feature type="transmembrane region" description="Helical" evidence="6">
    <location>
        <begin position="84"/>
        <end position="107"/>
    </location>
</feature>
<dbReference type="InterPro" id="IPR058533">
    <property type="entry name" value="Cation_efflux_TM"/>
</dbReference>
<evidence type="ECO:0000256" key="2">
    <source>
        <dbReference type="ARBA" id="ARBA00022448"/>
    </source>
</evidence>
<accession>A0A1H8A8N1</accession>
<feature type="transmembrane region" description="Helical" evidence="6">
    <location>
        <begin position="127"/>
        <end position="148"/>
    </location>
</feature>
<proteinExistence type="predicted"/>
<reference evidence="8 9" key="1">
    <citation type="submission" date="2016-10" db="EMBL/GenBank/DDBJ databases">
        <authorList>
            <person name="de Groot N.N."/>
        </authorList>
    </citation>
    <scope>NUCLEOTIDE SEQUENCE [LARGE SCALE GENOMIC DNA]</scope>
    <source>
        <strain evidence="8 9">DSM 16213</strain>
    </source>
</reference>
<keyword evidence="2" id="KW-0813">Transport</keyword>
<dbReference type="RefSeq" id="WP_089898779.1">
    <property type="nucleotide sequence ID" value="NZ_FOCI01000003.1"/>
</dbReference>
<dbReference type="SUPFAM" id="SSF161111">
    <property type="entry name" value="Cation efflux protein transmembrane domain-like"/>
    <property type="match status" value="1"/>
</dbReference>
<feature type="transmembrane region" description="Helical" evidence="6">
    <location>
        <begin position="160"/>
        <end position="181"/>
    </location>
</feature>
<keyword evidence="3 6" id="KW-0812">Transmembrane</keyword>
<dbReference type="GO" id="GO:0005886">
    <property type="term" value="C:plasma membrane"/>
    <property type="evidence" value="ECO:0007669"/>
    <property type="project" value="TreeGrafter"/>
</dbReference>
<dbReference type="Gene3D" id="1.20.1510.10">
    <property type="entry name" value="Cation efflux protein transmembrane domain"/>
    <property type="match status" value="1"/>
</dbReference>
<keyword evidence="9" id="KW-1185">Reference proteome</keyword>
<name>A0A1H8A8N1_9RHOB</name>
<dbReference type="Pfam" id="PF01545">
    <property type="entry name" value="Cation_efflux"/>
    <property type="match status" value="1"/>
</dbReference>
<feature type="transmembrane region" description="Helical" evidence="6">
    <location>
        <begin position="44"/>
        <end position="63"/>
    </location>
</feature>
<protein>
    <submittedName>
        <fullName evidence="8">Predicted Co/Zn/Cd cation transporter, cation efflux family</fullName>
    </submittedName>
</protein>
<sequence>MQQQTRLTEEGLLKLSIAATIAIAGFGIAVGLITRSFAITFDGIYALLDAVMSGVALIVVGLIKSHAAATMANKRLERRFSYGFWHLEPMVLGLNGILLVGVAAYGLMNAVIVLRDGGRMLSFDVALIYALVATVVCFCVAAIGARANRTIRSAFVALDVRGWVMSGGISAALVVAFGAAMAVEGTALAWILPFVDPAALAIVCLIVIPLPFPTIRQAFSDILLITPDTLRADVDRVAAAIAAAEGFTGFRTYVARIGRARQIEIYFIVPTGRPAVPLEQWDALRDRIGHQIGEEGPDRWLSIIFTTDPEWTA</sequence>
<dbReference type="GO" id="GO:0015341">
    <property type="term" value="F:zinc efflux antiporter activity"/>
    <property type="evidence" value="ECO:0007669"/>
    <property type="project" value="TreeGrafter"/>
</dbReference>
<dbReference type="Proteomes" id="UP000199585">
    <property type="component" value="Unassembled WGS sequence"/>
</dbReference>
<organism evidence="8 9">
    <name type="scientific">Loktanella fryxellensis</name>
    <dbReference type="NCBI Taxonomy" id="245187"/>
    <lineage>
        <taxon>Bacteria</taxon>
        <taxon>Pseudomonadati</taxon>
        <taxon>Pseudomonadota</taxon>
        <taxon>Alphaproteobacteria</taxon>
        <taxon>Rhodobacterales</taxon>
        <taxon>Roseobacteraceae</taxon>
        <taxon>Loktanella</taxon>
    </lineage>
</organism>
<dbReference type="OrthoDB" id="2388015at2"/>
<gene>
    <name evidence="8" type="ORF">SAMN04488003_10333</name>
</gene>
<evidence type="ECO:0000256" key="1">
    <source>
        <dbReference type="ARBA" id="ARBA00004141"/>
    </source>
</evidence>
<comment type="subcellular location">
    <subcellularLocation>
        <location evidence="1">Membrane</location>
        <topology evidence="1">Multi-pass membrane protein</topology>
    </subcellularLocation>
</comment>
<dbReference type="GO" id="GO:0015086">
    <property type="term" value="F:cadmium ion transmembrane transporter activity"/>
    <property type="evidence" value="ECO:0007669"/>
    <property type="project" value="TreeGrafter"/>
</dbReference>
<feature type="domain" description="Cation efflux protein transmembrane" evidence="7">
    <location>
        <begin position="13"/>
        <end position="223"/>
    </location>
</feature>
<evidence type="ECO:0000259" key="7">
    <source>
        <dbReference type="Pfam" id="PF01545"/>
    </source>
</evidence>
<dbReference type="InterPro" id="IPR027469">
    <property type="entry name" value="Cation_efflux_TMD_sf"/>
</dbReference>
<dbReference type="STRING" id="245187.SAMN04488003_10333"/>
<keyword evidence="5 6" id="KW-0472">Membrane</keyword>
<keyword evidence="4 6" id="KW-1133">Transmembrane helix</keyword>
<dbReference type="AlphaFoldDB" id="A0A1H8A8N1"/>
<dbReference type="PANTHER" id="PTHR43840:SF15">
    <property type="entry name" value="MITOCHONDRIAL METAL TRANSPORTER 1-RELATED"/>
    <property type="match status" value="1"/>
</dbReference>
<dbReference type="GO" id="GO:0015093">
    <property type="term" value="F:ferrous iron transmembrane transporter activity"/>
    <property type="evidence" value="ECO:0007669"/>
    <property type="project" value="TreeGrafter"/>
</dbReference>